<gene>
    <name evidence="4" type="ORF">QJS10_CPB12g00616</name>
</gene>
<dbReference type="InterPro" id="IPR036875">
    <property type="entry name" value="Znf_CCHC_sf"/>
</dbReference>
<dbReference type="AlphaFoldDB" id="A0AAV9DR83"/>
<reference evidence="4" key="2">
    <citation type="submission" date="2023-06" db="EMBL/GenBank/DDBJ databases">
        <authorList>
            <person name="Ma L."/>
            <person name="Liu K.-W."/>
            <person name="Li Z."/>
            <person name="Hsiao Y.-Y."/>
            <person name="Qi Y."/>
            <person name="Fu T."/>
            <person name="Tang G."/>
            <person name="Zhang D."/>
            <person name="Sun W.-H."/>
            <person name="Liu D.-K."/>
            <person name="Li Y."/>
            <person name="Chen G.-Z."/>
            <person name="Liu X.-D."/>
            <person name="Liao X.-Y."/>
            <person name="Jiang Y.-T."/>
            <person name="Yu X."/>
            <person name="Hao Y."/>
            <person name="Huang J."/>
            <person name="Zhao X.-W."/>
            <person name="Ke S."/>
            <person name="Chen Y.-Y."/>
            <person name="Wu W.-L."/>
            <person name="Hsu J.-L."/>
            <person name="Lin Y.-F."/>
            <person name="Huang M.-D."/>
            <person name="Li C.-Y."/>
            <person name="Huang L."/>
            <person name="Wang Z.-W."/>
            <person name="Zhao X."/>
            <person name="Zhong W.-Y."/>
            <person name="Peng D.-H."/>
            <person name="Ahmad S."/>
            <person name="Lan S."/>
            <person name="Zhang J.-S."/>
            <person name="Tsai W.-C."/>
            <person name="Van De Peer Y."/>
            <person name="Liu Z.-J."/>
        </authorList>
    </citation>
    <scope>NUCLEOTIDE SEQUENCE</scope>
    <source>
        <strain evidence="4">CP</strain>
        <tissue evidence="4">Leaves</tissue>
    </source>
</reference>
<accession>A0AAV9DR83</accession>
<name>A0AAV9DR83_ACOCL</name>
<dbReference type="InterPro" id="IPR001878">
    <property type="entry name" value="Znf_CCHC"/>
</dbReference>
<comment type="caution">
    <text evidence="4">The sequence shown here is derived from an EMBL/GenBank/DDBJ whole genome shotgun (WGS) entry which is preliminary data.</text>
</comment>
<reference evidence="4" key="1">
    <citation type="journal article" date="2023" name="Nat. Commun.">
        <title>Diploid and tetraploid genomes of Acorus and the evolution of monocots.</title>
        <authorList>
            <person name="Ma L."/>
            <person name="Liu K.W."/>
            <person name="Li Z."/>
            <person name="Hsiao Y.Y."/>
            <person name="Qi Y."/>
            <person name="Fu T."/>
            <person name="Tang G.D."/>
            <person name="Zhang D."/>
            <person name="Sun W.H."/>
            <person name="Liu D.K."/>
            <person name="Li Y."/>
            <person name="Chen G.Z."/>
            <person name="Liu X.D."/>
            <person name="Liao X.Y."/>
            <person name="Jiang Y.T."/>
            <person name="Yu X."/>
            <person name="Hao Y."/>
            <person name="Huang J."/>
            <person name="Zhao X.W."/>
            <person name="Ke S."/>
            <person name="Chen Y.Y."/>
            <person name="Wu W.L."/>
            <person name="Hsu J.L."/>
            <person name="Lin Y.F."/>
            <person name="Huang M.D."/>
            <person name="Li C.Y."/>
            <person name="Huang L."/>
            <person name="Wang Z.W."/>
            <person name="Zhao X."/>
            <person name="Zhong W.Y."/>
            <person name="Peng D.H."/>
            <person name="Ahmad S."/>
            <person name="Lan S."/>
            <person name="Zhang J.S."/>
            <person name="Tsai W.C."/>
            <person name="Van de Peer Y."/>
            <person name="Liu Z.J."/>
        </authorList>
    </citation>
    <scope>NUCLEOTIDE SEQUENCE</scope>
    <source>
        <strain evidence="4">CP</strain>
    </source>
</reference>
<dbReference type="EMBL" id="JAUJYO010000012">
    <property type="protein sequence ID" value="KAK1302843.1"/>
    <property type="molecule type" value="Genomic_DNA"/>
</dbReference>
<dbReference type="PROSITE" id="PS50158">
    <property type="entry name" value="ZF_CCHC"/>
    <property type="match status" value="1"/>
</dbReference>
<dbReference type="GO" id="GO:0003676">
    <property type="term" value="F:nucleic acid binding"/>
    <property type="evidence" value="ECO:0007669"/>
    <property type="project" value="InterPro"/>
</dbReference>
<feature type="region of interest" description="Disordered" evidence="2">
    <location>
        <begin position="1"/>
        <end position="22"/>
    </location>
</feature>
<dbReference type="SUPFAM" id="SSF57756">
    <property type="entry name" value="Retrovirus zinc finger-like domains"/>
    <property type="match status" value="1"/>
</dbReference>
<evidence type="ECO:0000313" key="5">
    <source>
        <dbReference type="Proteomes" id="UP001180020"/>
    </source>
</evidence>
<feature type="domain" description="CCHC-type" evidence="3">
    <location>
        <begin position="46"/>
        <end position="60"/>
    </location>
</feature>
<keyword evidence="1" id="KW-0863">Zinc-finger</keyword>
<keyword evidence="5" id="KW-1185">Reference proteome</keyword>
<keyword evidence="1" id="KW-0479">Metal-binding</keyword>
<evidence type="ECO:0000313" key="4">
    <source>
        <dbReference type="EMBL" id="KAK1302843.1"/>
    </source>
</evidence>
<dbReference type="SMART" id="SM00343">
    <property type="entry name" value="ZnF_C2HC"/>
    <property type="match status" value="2"/>
</dbReference>
<dbReference type="GO" id="GO:0008270">
    <property type="term" value="F:zinc ion binding"/>
    <property type="evidence" value="ECO:0007669"/>
    <property type="project" value="UniProtKB-KW"/>
</dbReference>
<sequence>MYGWTTVTRKRKYSPGAPDKGGVEGERCFRCLGWGHRASACRDPPKCWSCGRFGHRSLACVERSRGRLRSPPEREEGCAAPGRDGSLLVPVSDVTEVVVILWSRELDAREEGFRRSIALEWRGTGRREAVWEEVERALGRRWKGLPPLHWWILSPSRALVRCPSISLRDVMLGERSLACHGGEVKIMPCDCGVGGNTEGHRVEVVLRGVPLLWRTPAVLRCLVRNLGHLLDIREDAGGFLPDLQIGVWRAVDSIVPQKIPATLDGWFVEIKVEVLGLGVAWSFAEVVRGNRAVRAPDSRGETGK</sequence>
<protein>
    <recommendedName>
        <fullName evidence="3">CCHC-type domain-containing protein</fullName>
    </recommendedName>
</protein>
<keyword evidence="1" id="KW-0862">Zinc</keyword>
<dbReference type="Gene3D" id="4.10.60.10">
    <property type="entry name" value="Zinc finger, CCHC-type"/>
    <property type="match status" value="1"/>
</dbReference>
<evidence type="ECO:0000256" key="2">
    <source>
        <dbReference type="SAM" id="MobiDB-lite"/>
    </source>
</evidence>
<evidence type="ECO:0000259" key="3">
    <source>
        <dbReference type="PROSITE" id="PS50158"/>
    </source>
</evidence>
<organism evidence="4 5">
    <name type="scientific">Acorus calamus</name>
    <name type="common">Sweet flag</name>
    <dbReference type="NCBI Taxonomy" id="4465"/>
    <lineage>
        <taxon>Eukaryota</taxon>
        <taxon>Viridiplantae</taxon>
        <taxon>Streptophyta</taxon>
        <taxon>Embryophyta</taxon>
        <taxon>Tracheophyta</taxon>
        <taxon>Spermatophyta</taxon>
        <taxon>Magnoliopsida</taxon>
        <taxon>Liliopsida</taxon>
        <taxon>Acoraceae</taxon>
        <taxon>Acorus</taxon>
    </lineage>
</organism>
<proteinExistence type="predicted"/>
<evidence type="ECO:0000256" key="1">
    <source>
        <dbReference type="PROSITE-ProRule" id="PRU00047"/>
    </source>
</evidence>
<dbReference type="Proteomes" id="UP001180020">
    <property type="component" value="Unassembled WGS sequence"/>
</dbReference>